<dbReference type="OMA" id="RIRAPQC"/>
<name>A0AA38GR30_TAXCH</name>
<organism evidence="2 3">
    <name type="scientific">Taxus chinensis</name>
    <name type="common">Chinese yew</name>
    <name type="synonym">Taxus wallichiana var. chinensis</name>
    <dbReference type="NCBI Taxonomy" id="29808"/>
    <lineage>
        <taxon>Eukaryota</taxon>
        <taxon>Viridiplantae</taxon>
        <taxon>Streptophyta</taxon>
        <taxon>Embryophyta</taxon>
        <taxon>Tracheophyta</taxon>
        <taxon>Spermatophyta</taxon>
        <taxon>Pinopsida</taxon>
        <taxon>Pinidae</taxon>
        <taxon>Conifers II</taxon>
        <taxon>Cupressales</taxon>
        <taxon>Taxaceae</taxon>
        <taxon>Taxus</taxon>
    </lineage>
</organism>
<dbReference type="Gene3D" id="3.30.950.10">
    <property type="entry name" value="Methyltransferase, Cobalt-precorrin-4 Transmethylase, Domain 2"/>
    <property type="match status" value="1"/>
</dbReference>
<feature type="region of interest" description="Disordered" evidence="1">
    <location>
        <begin position="95"/>
        <end position="117"/>
    </location>
</feature>
<dbReference type="PANTHER" id="PTHR46111">
    <property type="entry name" value="RIBOSOMAL RNA SMALL SUBUNIT METHYLTRANSFERASE I"/>
    <property type="match status" value="1"/>
</dbReference>
<feature type="non-terminal residue" evidence="2">
    <location>
        <position position="117"/>
    </location>
</feature>
<evidence type="ECO:0000313" key="3">
    <source>
        <dbReference type="Proteomes" id="UP000824469"/>
    </source>
</evidence>
<dbReference type="InterPro" id="IPR014776">
    <property type="entry name" value="4pyrrole_Mease_sub2"/>
</dbReference>
<evidence type="ECO:0000256" key="1">
    <source>
        <dbReference type="SAM" id="MobiDB-lite"/>
    </source>
</evidence>
<gene>
    <name evidence="2" type="ORF">KI387_007129</name>
</gene>
<dbReference type="EMBL" id="JAHRHJ020000002">
    <property type="protein sequence ID" value="KAH9326951.1"/>
    <property type="molecule type" value="Genomic_DNA"/>
</dbReference>
<keyword evidence="3" id="KW-1185">Reference proteome</keyword>
<dbReference type="PANTHER" id="PTHR46111:SF1">
    <property type="entry name" value="RIBOSOMAL RNA SMALL SUBUNIT METHYLTRANSFERASE I"/>
    <property type="match status" value="1"/>
</dbReference>
<dbReference type="AlphaFoldDB" id="A0AA38GR30"/>
<protein>
    <submittedName>
        <fullName evidence="2">Uncharacterized protein</fullName>
    </submittedName>
</protein>
<feature type="compositionally biased region" description="Basic and acidic residues" evidence="1">
    <location>
        <begin position="100"/>
        <end position="117"/>
    </location>
</feature>
<comment type="caution">
    <text evidence="2">The sequence shown here is derived from an EMBL/GenBank/DDBJ whole genome shotgun (WGS) entry which is preliminary data.</text>
</comment>
<dbReference type="Proteomes" id="UP000824469">
    <property type="component" value="Unassembled WGS sequence"/>
</dbReference>
<dbReference type="GO" id="GO:0008168">
    <property type="term" value="F:methyltransferase activity"/>
    <property type="evidence" value="ECO:0007669"/>
    <property type="project" value="InterPro"/>
</dbReference>
<dbReference type="InterPro" id="IPR008189">
    <property type="entry name" value="rRNA_ssu_MeTfrase_I"/>
</dbReference>
<proteinExistence type="predicted"/>
<sequence>QCVIAREMTKIHEEFWMGTLGEAKSEFAQRSPKGEITLLIRGSEDQSAESPLETELESQLQDLFSNGHRLSEAVKLVSERMAVKKRTVYALALRMHGSGHKSEKTHSDVNDDVHLSD</sequence>
<reference evidence="2 3" key="1">
    <citation type="journal article" date="2021" name="Nat. Plants">
        <title>The Taxus genome provides insights into paclitaxel biosynthesis.</title>
        <authorList>
            <person name="Xiong X."/>
            <person name="Gou J."/>
            <person name="Liao Q."/>
            <person name="Li Y."/>
            <person name="Zhou Q."/>
            <person name="Bi G."/>
            <person name="Li C."/>
            <person name="Du R."/>
            <person name="Wang X."/>
            <person name="Sun T."/>
            <person name="Guo L."/>
            <person name="Liang H."/>
            <person name="Lu P."/>
            <person name="Wu Y."/>
            <person name="Zhang Z."/>
            <person name="Ro D.K."/>
            <person name="Shang Y."/>
            <person name="Huang S."/>
            <person name="Yan J."/>
        </authorList>
    </citation>
    <scope>NUCLEOTIDE SEQUENCE [LARGE SCALE GENOMIC DNA]</scope>
    <source>
        <strain evidence="2">Ta-2019</strain>
    </source>
</reference>
<dbReference type="InterPro" id="IPR035996">
    <property type="entry name" value="4pyrrol_Methylase_sf"/>
</dbReference>
<accession>A0AA38GR30</accession>
<dbReference type="SUPFAM" id="SSF53790">
    <property type="entry name" value="Tetrapyrrole methylase"/>
    <property type="match status" value="1"/>
</dbReference>
<evidence type="ECO:0000313" key="2">
    <source>
        <dbReference type="EMBL" id="KAH9326951.1"/>
    </source>
</evidence>